<evidence type="ECO:0000313" key="4">
    <source>
        <dbReference type="Proteomes" id="UP001239445"/>
    </source>
</evidence>
<name>A0AAJ0B8G0_9PEZI</name>
<sequence>MRYRLLPALAFASSCLALLPASSDNDTSILENNDEYLPIQNLAVFADVNFDDLESLAADKGVDTLSLMADPNIQLFAAGIAAASWQPPPINTRITQATYHQGINMTELEWVAQCLADWCETDKFLVGRHGKIRCYTDPDRESGGVVAFACNGGKPARCSRRQIRAALFHNWRMSRLWTGWSWLDLGHGMDLLLGFDTFCDGNLACGEPSDPVVAACDANSDGYRFQGQPLQFERRVHSGMYGDREPGPYAGITWVNKPTATPIRPSASFPKITKTPKAHLKSQKAQEAAAGR</sequence>
<organism evidence="3 4">
    <name type="scientific">Echria macrotheca</name>
    <dbReference type="NCBI Taxonomy" id="438768"/>
    <lineage>
        <taxon>Eukaryota</taxon>
        <taxon>Fungi</taxon>
        <taxon>Dikarya</taxon>
        <taxon>Ascomycota</taxon>
        <taxon>Pezizomycotina</taxon>
        <taxon>Sordariomycetes</taxon>
        <taxon>Sordariomycetidae</taxon>
        <taxon>Sordariales</taxon>
        <taxon>Schizotheciaceae</taxon>
        <taxon>Echria</taxon>
    </lineage>
</organism>
<proteinExistence type="predicted"/>
<feature type="region of interest" description="Disordered" evidence="1">
    <location>
        <begin position="265"/>
        <end position="292"/>
    </location>
</feature>
<gene>
    <name evidence="3" type="ORF">QBC47DRAFT_403748</name>
</gene>
<keyword evidence="2" id="KW-0732">Signal</keyword>
<protein>
    <submittedName>
        <fullName evidence="3">Uncharacterized protein</fullName>
    </submittedName>
</protein>
<dbReference type="Proteomes" id="UP001239445">
    <property type="component" value="Unassembled WGS sequence"/>
</dbReference>
<reference evidence="3" key="1">
    <citation type="submission" date="2023-06" db="EMBL/GenBank/DDBJ databases">
        <title>Genome-scale phylogeny and comparative genomics of the fungal order Sordariales.</title>
        <authorList>
            <consortium name="Lawrence Berkeley National Laboratory"/>
            <person name="Hensen N."/>
            <person name="Bonometti L."/>
            <person name="Westerberg I."/>
            <person name="Brannstrom I.O."/>
            <person name="Guillou S."/>
            <person name="Cros-Aarteil S."/>
            <person name="Calhoun S."/>
            <person name="Haridas S."/>
            <person name="Kuo A."/>
            <person name="Mondo S."/>
            <person name="Pangilinan J."/>
            <person name="Riley R."/>
            <person name="Labutti K."/>
            <person name="Andreopoulos B."/>
            <person name="Lipzen A."/>
            <person name="Chen C."/>
            <person name="Yanf M."/>
            <person name="Daum C."/>
            <person name="Ng V."/>
            <person name="Clum A."/>
            <person name="Steindorff A."/>
            <person name="Ohm R."/>
            <person name="Martin F."/>
            <person name="Silar P."/>
            <person name="Natvig D."/>
            <person name="Lalanne C."/>
            <person name="Gautier V."/>
            <person name="Ament-Velasquez S.L."/>
            <person name="Kruys A."/>
            <person name="Hutchinson M.I."/>
            <person name="Powell A.J."/>
            <person name="Barry K."/>
            <person name="Miller A.N."/>
            <person name="Grigoriev I.V."/>
            <person name="Debuchy R."/>
            <person name="Gladieux P."/>
            <person name="Thoren M.H."/>
            <person name="Johannesson H."/>
        </authorList>
    </citation>
    <scope>NUCLEOTIDE SEQUENCE</scope>
    <source>
        <strain evidence="3">PSN4</strain>
    </source>
</reference>
<feature type="signal peptide" evidence="2">
    <location>
        <begin position="1"/>
        <end position="17"/>
    </location>
</feature>
<dbReference type="PROSITE" id="PS51257">
    <property type="entry name" value="PROKAR_LIPOPROTEIN"/>
    <property type="match status" value="1"/>
</dbReference>
<dbReference type="EMBL" id="MU839837">
    <property type="protein sequence ID" value="KAK1753407.1"/>
    <property type="molecule type" value="Genomic_DNA"/>
</dbReference>
<evidence type="ECO:0000256" key="1">
    <source>
        <dbReference type="SAM" id="MobiDB-lite"/>
    </source>
</evidence>
<keyword evidence="4" id="KW-1185">Reference proteome</keyword>
<accession>A0AAJ0B8G0</accession>
<evidence type="ECO:0000256" key="2">
    <source>
        <dbReference type="SAM" id="SignalP"/>
    </source>
</evidence>
<evidence type="ECO:0000313" key="3">
    <source>
        <dbReference type="EMBL" id="KAK1753407.1"/>
    </source>
</evidence>
<comment type="caution">
    <text evidence="3">The sequence shown here is derived from an EMBL/GenBank/DDBJ whole genome shotgun (WGS) entry which is preliminary data.</text>
</comment>
<feature type="chain" id="PRO_5042592761" evidence="2">
    <location>
        <begin position="18"/>
        <end position="292"/>
    </location>
</feature>
<dbReference type="AlphaFoldDB" id="A0AAJ0B8G0"/>